<dbReference type="InterPro" id="IPR025857">
    <property type="entry name" value="MacB_PCD"/>
</dbReference>
<dbReference type="Pfam" id="PF12704">
    <property type="entry name" value="MacB_PCD"/>
    <property type="match status" value="1"/>
</dbReference>
<dbReference type="Pfam" id="PF02687">
    <property type="entry name" value="FtsX"/>
    <property type="match status" value="2"/>
</dbReference>
<feature type="transmembrane region" description="Helical" evidence="7">
    <location>
        <begin position="343"/>
        <end position="362"/>
    </location>
</feature>
<evidence type="ECO:0000256" key="4">
    <source>
        <dbReference type="ARBA" id="ARBA00022989"/>
    </source>
</evidence>
<keyword evidence="4 7" id="KW-1133">Transmembrane helix</keyword>
<evidence type="ECO:0000259" key="8">
    <source>
        <dbReference type="Pfam" id="PF02687"/>
    </source>
</evidence>
<keyword evidence="5 7" id="KW-0472">Membrane</keyword>
<feature type="transmembrane region" description="Helical" evidence="7">
    <location>
        <begin position="748"/>
        <end position="770"/>
    </location>
</feature>
<feature type="domain" description="MacB-like periplasmic core" evidence="9">
    <location>
        <begin position="17"/>
        <end position="176"/>
    </location>
</feature>
<feature type="transmembrane region" description="Helical" evidence="7">
    <location>
        <begin position="479"/>
        <end position="499"/>
    </location>
</feature>
<feature type="transmembrane region" description="Helical" evidence="7">
    <location>
        <begin position="249"/>
        <end position="272"/>
    </location>
</feature>
<dbReference type="Proteomes" id="UP000243542">
    <property type="component" value="Unassembled WGS sequence"/>
</dbReference>
<reference evidence="10 11" key="1">
    <citation type="submission" date="2017-10" db="EMBL/GenBank/DDBJ databases">
        <title>Sequencing the genomes of 1000 actinobacteria strains.</title>
        <authorList>
            <person name="Klenk H.-P."/>
        </authorList>
    </citation>
    <scope>NUCLEOTIDE SEQUENCE [LARGE SCALE GENOMIC DNA]</scope>
    <source>
        <strain evidence="10 11">DSM 46092</strain>
    </source>
</reference>
<feature type="transmembrane region" description="Helical" evidence="7">
    <location>
        <begin position="394"/>
        <end position="414"/>
    </location>
</feature>
<dbReference type="InterPro" id="IPR003838">
    <property type="entry name" value="ABC3_permease_C"/>
</dbReference>
<evidence type="ECO:0000313" key="11">
    <source>
        <dbReference type="Proteomes" id="UP000243542"/>
    </source>
</evidence>
<name>A0A2A9F7N3_9PSEU</name>
<comment type="caution">
    <text evidence="10">The sequence shown here is derived from an EMBL/GenBank/DDBJ whole genome shotgun (WGS) entry which is preliminary data.</text>
</comment>
<keyword evidence="3 7" id="KW-0812">Transmembrane</keyword>
<comment type="similarity">
    <text evidence="6">Belongs to the ABC-4 integral membrane protein family.</text>
</comment>
<dbReference type="InterPro" id="IPR038766">
    <property type="entry name" value="Membrane_comp_ABC_pdt"/>
</dbReference>
<accession>A0A2A9F7N3</accession>
<evidence type="ECO:0000256" key="2">
    <source>
        <dbReference type="ARBA" id="ARBA00022475"/>
    </source>
</evidence>
<evidence type="ECO:0000313" key="10">
    <source>
        <dbReference type="EMBL" id="PFG46409.1"/>
    </source>
</evidence>
<dbReference type="RefSeq" id="WP_098510482.1">
    <property type="nucleotide sequence ID" value="NZ_JBIAKZ010000008.1"/>
</dbReference>
<feature type="transmembrane region" description="Helical" evidence="7">
    <location>
        <begin position="696"/>
        <end position="721"/>
    </location>
</feature>
<dbReference type="PANTHER" id="PTHR30287">
    <property type="entry name" value="MEMBRANE COMPONENT OF PREDICTED ABC SUPERFAMILY METABOLITE UPTAKE TRANSPORTER"/>
    <property type="match status" value="1"/>
</dbReference>
<feature type="transmembrane region" description="Helical" evidence="7">
    <location>
        <begin position="782"/>
        <end position="804"/>
    </location>
</feature>
<feature type="domain" description="ABC3 transporter permease C-terminal" evidence="8">
    <location>
        <begin position="251"/>
        <end position="370"/>
    </location>
</feature>
<keyword evidence="2" id="KW-1003">Cell membrane</keyword>
<evidence type="ECO:0000256" key="5">
    <source>
        <dbReference type="ARBA" id="ARBA00023136"/>
    </source>
</evidence>
<evidence type="ECO:0000256" key="3">
    <source>
        <dbReference type="ARBA" id="ARBA00022692"/>
    </source>
</evidence>
<dbReference type="GO" id="GO:0005886">
    <property type="term" value="C:plasma membrane"/>
    <property type="evidence" value="ECO:0007669"/>
    <property type="project" value="UniProtKB-SubCell"/>
</dbReference>
<protein>
    <submittedName>
        <fullName evidence="10">Putative ABC transport system permease protein</fullName>
    </submittedName>
</protein>
<evidence type="ECO:0000256" key="1">
    <source>
        <dbReference type="ARBA" id="ARBA00004651"/>
    </source>
</evidence>
<feature type="transmembrane region" description="Helical" evidence="7">
    <location>
        <begin position="420"/>
        <end position="446"/>
    </location>
</feature>
<gene>
    <name evidence="10" type="ORF">ATK36_1383</name>
</gene>
<evidence type="ECO:0000256" key="6">
    <source>
        <dbReference type="ARBA" id="ARBA00038076"/>
    </source>
</evidence>
<evidence type="ECO:0000259" key="9">
    <source>
        <dbReference type="Pfam" id="PF12704"/>
    </source>
</evidence>
<organism evidence="10 11">
    <name type="scientific">Amycolatopsis sulphurea</name>
    <dbReference type="NCBI Taxonomy" id="76022"/>
    <lineage>
        <taxon>Bacteria</taxon>
        <taxon>Bacillati</taxon>
        <taxon>Actinomycetota</taxon>
        <taxon>Actinomycetes</taxon>
        <taxon>Pseudonocardiales</taxon>
        <taxon>Pseudonocardiaceae</taxon>
        <taxon>Amycolatopsis</taxon>
    </lineage>
</organism>
<evidence type="ECO:0000256" key="7">
    <source>
        <dbReference type="SAM" id="Phobius"/>
    </source>
</evidence>
<feature type="transmembrane region" description="Helical" evidence="7">
    <location>
        <begin position="292"/>
        <end position="323"/>
    </location>
</feature>
<dbReference type="PANTHER" id="PTHR30287:SF2">
    <property type="entry name" value="BLL1001 PROTEIN"/>
    <property type="match status" value="1"/>
</dbReference>
<dbReference type="EMBL" id="PDJK01000002">
    <property type="protein sequence ID" value="PFG46409.1"/>
    <property type="molecule type" value="Genomic_DNA"/>
</dbReference>
<sequence length="821" mass="82326">MKRLLLANLRGNYRRMLLAALATLLGSAFVAGTLVLGDTLQATVDSQVVGNAAKVSAVATTENQLRPLPPESLGRIAGLPGVRQADGMVSGDVTVLGADGRPRRDAPVGFSTTLRTTLSGGRLPAAGETVLADQTATALGVQIGGTVSVLDFAGGQPRQFRVSGTANVRGQGDFSLHGAMGFTEADARAVTGKTGYAEIDVAGADPAALVPAMRTAIGNGPYRVVDGQDFARDQAAGSGVDPVVLRAGLVLFAIVALFVAGFVIYNTFIILVAQRTRELALTRCLGASRGQVFRAVLAESAIVGAVASLLGSALGVGVAWLLMPIVNSLGGAVAMDSLSVGPGALLLSFAAGTLATVGAALVPARVATATKPVSALTAGQEPSAGGKLGWVRRVLAAGLGVAGLLAALAGLSGGNGQSGLVLVGLGGILFFLGTVAAGPALVRILVRAAGFPLRRALGVPGRLAAGNALRKPRRSATTALALVIGITLTAGITVITSSLESSVDVGIGQALPADFLIQRPGANNGPVIPRAVAGQLQAAPGAVVTEVREAPAVAKDGETMVSTLAGAIRPKVLSGSLDGLRDGGVALRPERAQDLGVRAGDTVGFRIGDRTVAMPVAAVVTGPAVPRTIVSPDRFDALFPGTGDALVLVDFAAGTSPADARAVVDAATAAFPTARVTSTYDAHDQLAQTLGQVTSFVTALLALAIVISLLGISNTMTLSVLERTRETAVLRALGFPIAKIRGMLTTEALLLGLIGGVLGVVLGTAFGLAAAHVINTRITLTVPWGVLIALVAGAGAAAALASLLPTRNATRISVVAALADE</sequence>
<comment type="subcellular location">
    <subcellularLocation>
        <location evidence="1">Cell membrane</location>
        <topology evidence="1">Multi-pass membrane protein</topology>
    </subcellularLocation>
</comment>
<feature type="domain" description="ABC3 transporter permease C-terminal" evidence="8">
    <location>
        <begin position="700"/>
        <end position="813"/>
    </location>
</feature>
<proteinExistence type="inferred from homology"/>
<keyword evidence="11" id="KW-1185">Reference proteome</keyword>
<dbReference type="AlphaFoldDB" id="A0A2A9F7N3"/>